<dbReference type="EMBL" id="KL596689">
    <property type="protein sequence ID" value="KER28911.1"/>
    <property type="molecule type" value="Genomic_DNA"/>
</dbReference>
<feature type="region of interest" description="Disordered" evidence="1">
    <location>
        <begin position="57"/>
        <end position="106"/>
    </location>
</feature>
<dbReference type="KEGG" id="ovi:T265_13498"/>
<feature type="non-terminal residue" evidence="2">
    <location>
        <position position="106"/>
    </location>
</feature>
<dbReference type="CTD" id="20327665"/>
<evidence type="ECO:0000313" key="2">
    <source>
        <dbReference type="EMBL" id="KER28911.1"/>
    </source>
</evidence>
<evidence type="ECO:0000313" key="3">
    <source>
        <dbReference type="Proteomes" id="UP000054324"/>
    </source>
</evidence>
<keyword evidence="3" id="KW-1185">Reference proteome</keyword>
<dbReference type="RefSeq" id="XP_009167377.1">
    <property type="nucleotide sequence ID" value="XM_009169113.1"/>
</dbReference>
<feature type="compositionally biased region" description="Basic residues" evidence="1">
    <location>
        <begin position="73"/>
        <end position="90"/>
    </location>
</feature>
<gene>
    <name evidence="2" type="ORF">T265_13498</name>
</gene>
<accession>A0A074ZP59</accession>
<evidence type="ECO:0000256" key="1">
    <source>
        <dbReference type="SAM" id="MobiDB-lite"/>
    </source>
</evidence>
<dbReference type="AlphaFoldDB" id="A0A074ZP59"/>
<dbReference type="GeneID" id="20327665"/>
<sequence>MLSTNKRGPDGWVCVGSNNQHHYDYTYDNSQKRFGSSAGIGYTRNIEMIVGFLVSQRKGSETKKTTTGEKAVNKRTHQKGPQRNRWHRRQWREGTFENVPASGGNG</sequence>
<reference evidence="2 3" key="1">
    <citation type="submission" date="2013-11" db="EMBL/GenBank/DDBJ databases">
        <title>Opisthorchis viverrini - life in the bile duct.</title>
        <authorList>
            <person name="Young N.D."/>
            <person name="Nagarajan N."/>
            <person name="Lin S.J."/>
            <person name="Korhonen P.K."/>
            <person name="Jex A.R."/>
            <person name="Hall R.S."/>
            <person name="Safavi-Hemami H."/>
            <person name="Kaewkong W."/>
            <person name="Bertrand D."/>
            <person name="Gao S."/>
            <person name="Seet Q."/>
            <person name="Wongkham S."/>
            <person name="Teh B.T."/>
            <person name="Wongkham C."/>
            <person name="Intapan P.M."/>
            <person name="Maleewong W."/>
            <person name="Yang X."/>
            <person name="Hu M."/>
            <person name="Wang Z."/>
            <person name="Hofmann A."/>
            <person name="Sternberg P.W."/>
            <person name="Tan P."/>
            <person name="Wang J."/>
            <person name="Gasser R.B."/>
        </authorList>
    </citation>
    <scope>NUCLEOTIDE SEQUENCE [LARGE SCALE GENOMIC DNA]</scope>
</reference>
<proteinExistence type="predicted"/>
<feature type="compositionally biased region" description="Basic and acidic residues" evidence="1">
    <location>
        <begin position="58"/>
        <end position="67"/>
    </location>
</feature>
<protein>
    <submittedName>
        <fullName evidence="2">Uncharacterized protein</fullName>
    </submittedName>
</protein>
<name>A0A074ZP59_OPIVI</name>
<organism evidence="2 3">
    <name type="scientific">Opisthorchis viverrini</name>
    <name type="common">Southeast Asian liver fluke</name>
    <dbReference type="NCBI Taxonomy" id="6198"/>
    <lineage>
        <taxon>Eukaryota</taxon>
        <taxon>Metazoa</taxon>
        <taxon>Spiralia</taxon>
        <taxon>Lophotrochozoa</taxon>
        <taxon>Platyhelminthes</taxon>
        <taxon>Trematoda</taxon>
        <taxon>Digenea</taxon>
        <taxon>Opisthorchiida</taxon>
        <taxon>Opisthorchiata</taxon>
        <taxon>Opisthorchiidae</taxon>
        <taxon>Opisthorchis</taxon>
    </lineage>
</organism>
<dbReference type="Proteomes" id="UP000054324">
    <property type="component" value="Unassembled WGS sequence"/>
</dbReference>
<dbReference type="OrthoDB" id="5857104at2759"/>